<evidence type="ECO:0000259" key="3">
    <source>
        <dbReference type="Pfam" id="PF18051"/>
    </source>
</evidence>
<dbReference type="SUPFAM" id="SSF48371">
    <property type="entry name" value="ARM repeat"/>
    <property type="match status" value="1"/>
</dbReference>
<gene>
    <name evidence="4" type="ORF">LOD99_9712</name>
</gene>
<reference evidence="4 5" key="1">
    <citation type="journal article" date="2023" name="BMC Biol.">
        <title>The compact genome of the sponge Oopsacas minuta (Hexactinellida) is lacking key metazoan core genes.</title>
        <authorList>
            <person name="Santini S."/>
            <person name="Schenkelaars Q."/>
            <person name="Jourda C."/>
            <person name="Duchesne M."/>
            <person name="Belahbib H."/>
            <person name="Rocher C."/>
            <person name="Selva M."/>
            <person name="Riesgo A."/>
            <person name="Vervoort M."/>
            <person name="Leys S.P."/>
            <person name="Kodjabachian L."/>
            <person name="Le Bivic A."/>
            <person name="Borchiellini C."/>
            <person name="Claverie J.M."/>
            <person name="Renard E."/>
        </authorList>
    </citation>
    <scope>NUCLEOTIDE SEQUENCE [LARGE SCALE GENOMIC DNA]</scope>
    <source>
        <strain evidence="4">SPO-2</strain>
    </source>
</reference>
<sequence length="236" mass="25467">MEYMLQYGDSVIKRSVPLALALISASNPQLPVLDALSKLSHDNDAETAHNAILAMGIVGAGTNNSRLVNMLKQLATYYQKDSNNLYIVRLAQGLIHLGKGTLTLNPYHSDRGLFTPVAVGSLVTVLVAAMDVKNILIGHSNPCYLLYCIALAIQPRMLVTLDTDLKPLSVSVRVGQAVDVVGQAGKPKTITGFQTHSTPVLLSYGERAELATNEYIPITPLLEGFVILQKNKDLTS</sequence>
<proteinExistence type="predicted"/>
<dbReference type="GO" id="GO:0005634">
    <property type="term" value="C:nucleus"/>
    <property type="evidence" value="ECO:0007669"/>
    <property type="project" value="TreeGrafter"/>
</dbReference>
<organism evidence="4 5">
    <name type="scientific">Oopsacas minuta</name>
    <dbReference type="NCBI Taxonomy" id="111878"/>
    <lineage>
        <taxon>Eukaryota</taxon>
        <taxon>Metazoa</taxon>
        <taxon>Porifera</taxon>
        <taxon>Hexactinellida</taxon>
        <taxon>Hexasterophora</taxon>
        <taxon>Lyssacinosida</taxon>
        <taxon>Leucopsacidae</taxon>
        <taxon>Oopsacas</taxon>
    </lineage>
</organism>
<dbReference type="Proteomes" id="UP001165289">
    <property type="component" value="Unassembled WGS sequence"/>
</dbReference>
<keyword evidence="5" id="KW-1185">Reference proteome</keyword>
<keyword evidence="1" id="KW-0677">Repeat</keyword>
<evidence type="ECO:0000313" key="5">
    <source>
        <dbReference type="Proteomes" id="UP001165289"/>
    </source>
</evidence>
<dbReference type="PANTHER" id="PTHR10943:SF1">
    <property type="entry name" value="26S PROTEASOME NON-ATPASE REGULATORY SUBUNIT 2"/>
    <property type="match status" value="1"/>
</dbReference>
<name>A0AAV7KQU5_9METZ</name>
<dbReference type="Pfam" id="PF18051">
    <property type="entry name" value="RPN1_C"/>
    <property type="match status" value="1"/>
</dbReference>
<dbReference type="AlphaFoldDB" id="A0AAV7KQU5"/>
<keyword evidence="2 4" id="KW-0647">Proteasome</keyword>
<evidence type="ECO:0000256" key="1">
    <source>
        <dbReference type="ARBA" id="ARBA00022737"/>
    </source>
</evidence>
<dbReference type="InterPro" id="IPR041433">
    <property type="entry name" value="RPN1_C"/>
</dbReference>
<feature type="domain" description="26S proteasome non-ATPase regulatory subunit RPN1 C-terminal" evidence="3">
    <location>
        <begin position="181"/>
        <end position="233"/>
    </location>
</feature>
<evidence type="ECO:0000313" key="4">
    <source>
        <dbReference type="EMBL" id="KAI6661944.1"/>
    </source>
</evidence>
<dbReference type="Pfam" id="PF01851">
    <property type="entry name" value="PC_rep"/>
    <property type="match status" value="1"/>
</dbReference>
<dbReference type="InterPro" id="IPR016024">
    <property type="entry name" value="ARM-type_fold"/>
</dbReference>
<dbReference type="Gene3D" id="1.25.10.10">
    <property type="entry name" value="Leucine-rich Repeat Variant"/>
    <property type="match status" value="1"/>
</dbReference>
<evidence type="ECO:0000256" key="2">
    <source>
        <dbReference type="ARBA" id="ARBA00022942"/>
    </source>
</evidence>
<dbReference type="GO" id="GO:0034515">
    <property type="term" value="C:proteasome storage granule"/>
    <property type="evidence" value="ECO:0007669"/>
    <property type="project" value="TreeGrafter"/>
</dbReference>
<dbReference type="InterPro" id="IPR011989">
    <property type="entry name" value="ARM-like"/>
</dbReference>
<comment type="caution">
    <text evidence="4">The sequence shown here is derived from an EMBL/GenBank/DDBJ whole genome shotgun (WGS) entry which is preliminary data.</text>
</comment>
<dbReference type="InterPro" id="IPR002015">
    <property type="entry name" value="Proteasome/cyclosome_rpt"/>
</dbReference>
<dbReference type="PANTHER" id="PTHR10943">
    <property type="entry name" value="26S PROTEASOME NON-ATPASE REGULATORY SUBUNIT"/>
    <property type="match status" value="1"/>
</dbReference>
<dbReference type="GO" id="GO:0008540">
    <property type="term" value="C:proteasome regulatory particle, base subcomplex"/>
    <property type="evidence" value="ECO:0007669"/>
    <property type="project" value="TreeGrafter"/>
</dbReference>
<accession>A0AAV7KQU5</accession>
<dbReference type="EMBL" id="JAKMXF010000003">
    <property type="protein sequence ID" value="KAI6661944.1"/>
    <property type="molecule type" value="Genomic_DNA"/>
</dbReference>
<dbReference type="GO" id="GO:0043161">
    <property type="term" value="P:proteasome-mediated ubiquitin-dependent protein catabolic process"/>
    <property type="evidence" value="ECO:0007669"/>
    <property type="project" value="TreeGrafter"/>
</dbReference>
<protein>
    <submittedName>
        <fullName evidence="4">26S proteasome non-ATPase regulatory subunit 2</fullName>
    </submittedName>
</protein>